<accession>A0A372IJ50</accession>
<name>A0A372IJ50_9BACT</name>
<dbReference type="AlphaFoldDB" id="A0A372IJ50"/>
<evidence type="ECO:0000256" key="1">
    <source>
        <dbReference type="SAM" id="SignalP"/>
    </source>
</evidence>
<keyword evidence="3" id="KW-1185">Reference proteome</keyword>
<gene>
    <name evidence="2" type="ORF">D0Y96_19025</name>
</gene>
<evidence type="ECO:0008006" key="4">
    <source>
        <dbReference type="Google" id="ProtNLM"/>
    </source>
</evidence>
<feature type="signal peptide" evidence="1">
    <location>
        <begin position="1"/>
        <end position="25"/>
    </location>
</feature>
<evidence type="ECO:0000313" key="3">
    <source>
        <dbReference type="Proteomes" id="UP000264702"/>
    </source>
</evidence>
<organism evidence="2 3">
    <name type="scientific">Paracidobacterium acidisoli</name>
    <dbReference type="NCBI Taxonomy" id="2303751"/>
    <lineage>
        <taxon>Bacteria</taxon>
        <taxon>Pseudomonadati</taxon>
        <taxon>Acidobacteriota</taxon>
        <taxon>Terriglobia</taxon>
        <taxon>Terriglobales</taxon>
        <taxon>Acidobacteriaceae</taxon>
        <taxon>Paracidobacterium</taxon>
    </lineage>
</organism>
<dbReference type="Proteomes" id="UP000264702">
    <property type="component" value="Unassembled WGS sequence"/>
</dbReference>
<evidence type="ECO:0000313" key="2">
    <source>
        <dbReference type="EMBL" id="RFU14908.1"/>
    </source>
</evidence>
<dbReference type="EMBL" id="QVQT01000008">
    <property type="protein sequence ID" value="RFU14908.1"/>
    <property type="molecule type" value="Genomic_DNA"/>
</dbReference>
<keyword evidence="1" id="KW-0732">Signal</keyword>
<sequence length="405" mass="41836">MQTRRTGYWKQTCAVVLFCAGVAGCGGGGTQQNTSIPTSSQAHTYVGTQASSGGLGGVYGLTTDHSTNYFNLNDVSYPGGSYVNFIGNITTPKTFEYFNTTVSDDPQYTKQVLYALEVPGDTAVLEFAPPITEQLPPAVFAESNGCQPLMSSPTTYQFVQIGGNGYGRVTVSTSQNNWSFSGFDILQTDGTDEKPAALGNGSCAQAAEGYVTTIPTTTNGTPGVDTVAISPNGYFIMNSAGAPSLAGVVQPGSAIDTSALTGASYAGFEYDASAISPQDTNVPGQLTQPMYFSATNAADGQMVGGVFPSGDPSQTPGTSFTIHLGTQDPSHNGIYPSVTATIPDPRQVCVSTPYAGTDASGNPTCTFPGVAVAGNPGGKYVLFVEVANPVTPDGTAIIDFLLYQQ</sequence>
<proteinExistence type="predicted"/>
<dbReference type="PROSITE" id="PS51257">
    <property type="entry name" value="PROKAR_LIPOPROTEIN"/>
    <property type="match status" value="1"/>
</dbReference>
<protein>
    <recommendedName>
        <fullName evidence="4">Lipoprotein</fullName>
    </recommendedName>
</protein>
<feature type="chain" id="PRO_5016893749" description="Lipoprotein" evidence="1">
    <location>
        <begin position="26"/>
        <end position="405"/>
    </location>
</feature>
<reference evidence="2 3" key="1">
    <citation type="submission" date="2018-08" db="EMBL/GenBank/DDBJ databases">
        <title>Acidipila sp. 4G-K13, an acidobacterium isolated from forest soil.</title>
        <authorList>
            <person name="Gao Z.-H."/>
            <person name="Qiu L.-H."/>
        </authorList>
    </citation>
    <scope>NUCLEOTIDE SEQUENCE [LARGE SCALE GENOMIC DNA]</scope>
    <source>
        <strain evidence="2 3">4G-K13</strain>
    </source>
</reference>
<comment type="caution">
    <text evidence="2">The sequence shown here is derived from an EMBL/GenBank/DDBJ whole genome shotgun (WGS) entry which is preliminary data.</text>
</comment>
<dbReference type="RefSeq" id="WP_117303204.1">
    <property type="nucleotide sequence ID" value="NZ_QVQT02000008.1"/>
</dbReference>